<keyword evidence="1" id="KW-0812">Transmembrane</keyword>
<proteinExistence type="predicted"/>
<reference evidence="2 3" key="1">
    <citation type="submission" date="2018-06" db="EMBL/GenBank/DDBJ databases">
        <authorList>
            <consortium name="Pathogen Informatics"/>
            <person name="Doyle S."/>
        </authorList>
    </citation>
    <scope>NUCLEOTIDE SEQUENCE [LARGE SCALE GENOMIC DNA]</scope>
    <source>
        <strain evidence="2 3">NCTC11165</strain>
    </source>
</reference>
<feature type="transmembrane region" description="Helical" evidence="1">
    <location>
        <begin position="117"/>
        <end position="142"/>
    </location>
</feature>
<feature type="transmembrane region" description="Helical" evidence="1">
    <location>
        <begin position="77"/>
        <end position="97"/>
    </location>
</feature>
<accession>A0A2X1AUP4</accession>
<gene>
    <name evidence="2" type="ORF">NCTC11165_01695</name>
</gene>
<keyword evidence="1" id="KW-1133">Transmembrane helix</keyword>
<protein>
    <submittedName>
        <fullName evidence="2">Uncharacterized protein</fullName>
    </submittedName>
</protein>
<evidence type="ECO:0000256" key="1">
    <source>
        <dbReference type="SAM" id="Phobius"/>
    </source>
</evidence>
<sequence length="145" mass="15828">MKSMKPPGPKSAVALFGLIVLIGFLGGLANGFMADRPGSGAFWATTTLTVVMMVVVLGVAFWWWSRLDEAAREAHKWAWYWGGSMGMLVSIVLMMVLTARAVDIEVPANLGETPIDLFAAGVTLTVGLQLIGYGLAWVWWWLGRR</sequence>
<feature type="transmembrane region" description="Helical" evidence="1">
    <location>
        <begin position="12"/>
        <end position="34"/>
    </location>
</feature>
<feature type="transmembrane region" description="Helical" evidence="1">
    <location>
        <begin position="40"/>
        <end position="65"/>
    </location>
</feature>
<name>A0A2X1AUP4_BREDI</name>
<evidence type="ECO:0000313" key="3">
    <source>
        <dbReference type="Proteomes" id="UP000250358"/>
    </source>
</evidence>
<dbReference type="AlphaFoldDB" id="A0A2X1AUP4"/>
<keyword evidence="1" id="KW-0472">Membrane</keyword>
<evidence type="ECO:0000313" key="2">
    <source>
        <dbReference type="EMBL" id="SPU44292.1"/>
    </source>
</evidence>
<organism evidence="2 3">
    <name type="scientific">Brevundimonas diminuta</name>
    <name type="common">Pseudomonas diminuta</name>
    <dbReference type="NCBI Taxonomy" id="293"/>
    <lineage>
        <taxon>Bacteria</taxon>
        <taxon>Pseudomonadati</taxon>
        <taxon>Pseudomonadota</taxon>
        <taxon>Alphaproteobacteria</taxon>
        <taxon>Caulobacterales</taxon>
        <taxon>Caulobacteraceae</taxon>
        <taxon>Brevundimonas</taxon>
    </lineage>
</organism>
<dbReference type="Proteomes" id="UP000250358">
    <property type="component" value="Unassembled WGS sequence"/>
</dbReference>
<dbReference type="EMBL" id="UAQM01000011">
    <property type="protein sequence ID" value="SPU44292.1"/>
    <property type="molecule type" value="Genomic_DNA"/>
</dbReference>